<dbReference type="eggNOG" id="KOG2234">
    <property type="taxonomic scope" value="Eukaryota"/>
</dbReference>
<keyword evidence="8" id="KW-1185">Reference proteome</keyword>
<feature type="region of interest" description="Disordered" evidence="5">
    <location>
        <begin position="379"/>
        <end position="480"/>
    </location>
</feature>
<dbReference type="Proteomes" id="UP000266841">
    <property type="component" value="Unassembled WGS sequence"/>
</dbReference>
<evidence type="ECO:0000256" key="3">
    <source>
        <dbReference type="ARBA" id="ARBA00022989"/>
    </source>
</evidence>
<evidence type="ECO:0000256" key="6">
    <source>
        <dbReference type="SAM" id="Phobius"/>
    </source>
</evidence>
<comment type="subcellular location">
    <subcellularLocation>
        <location evidence="1">Membrane</location>
        <topology evidence="1">Multi-pass membrane protein</topology>
    </subcellularLocation>
</comment>
<name>K0T262_THAOC</name>
<feature type="transmembrane region" description="Helical" evidence="6">
    <location>
        <begin position="293"/>
        <end position="317"/>
    </location>
</feature>
<feature type="transmembrane region" description="Helical" evidence="6">
    <location>
        <begin position="324"/>
        <end position="344"/>
    </location>
</feature>
<feature type="region of interest" description="Disordered" evidence="5">
    <location>
        <begin position="1"/>
        <end position="52"/>
    </location>
</feature>
<keyword evidence="4 6" id="KW-0472">Membrane</keyword>
<dbReference type="PANTHER" id="PTHR10231">
    <property type="entry name" value="NUCLEOTIDE-SUGAR TRANSMEMBRANE TRANSPORTER"/>
    <property type="match status" value="1"/>
</dbReference>
<evidence type="ECO:0000256" key="4">
    <source>
        <dbReference type="ARBA" id="ARBA00023136"/>
    </source>
</evidence>
<proteinExistence type="predicted"/>
<dbReference type="InterPro" id="IPR037185">
    <property type="entry name" value="EmrE-like"/>
</dbReference>
<accession>K0T262</accession>
<dbReference type="AlphaFoldDB" id="K0T262"/>
<evidence type="ECO:0000256" key="5">
    <source>
        <dbReference type="SAM" id="MobiDB-lite"/>
    </source>
</evidence>
<sequence length="612" mass="64297">MISRGGGETAASTTLSDDHSTLQPGGGNDETSEKRSFLAPPPPDASSPSSSVTSTGLKVLVLLAVQSECLRYAAPPVSDQCSDSFCGIFENGAFATLHSIGRKKAGVKRRGVHQTRQEEHSVDVQMTLEYIALGNIDASVFSVLVQTKLLATAGCSVCILGKKIKKVQLISLVLLTVGVMLCNLKDQGSELTGEEMVDSSRQGIIATLGIALCSGFASVYSEKVIKAKRNVTQQLPSKSDGSPKDQFGLAYTQVQLAFVRSYNLAPALVSLLIMGAYCIVMELDIILEKGLFFGFNMAACISIFVSAIGGLIVAAVLKFADAVLKGYATAISVVLTGVLSMVLFGTELNLLYFLGICNVICSVLLYSAQDLDRLLTQSEGKGPVGGASHDAPPSARRRLPRGTAAPPPPDGPGDDATVMTSNRSADDGGDKGCSPASLGVSPDGSVEVVIDTTRDTDAGEAFAPEASRILGDRTSEDSGGDCDTFGVRTTGLWIKCGERPLSSDACAVITPSTIGSGDGSKAMGYDPFGVLTSDFSPRMRMSTGRTSSQVPPCHRRHDKVITNLSKMAEDRSVLRRLASTQTECPDDDSADSVEYLLAWCGVTAPMSEDPSV</sequence>
<evidence type="ECO:0000313" key="7">
    <source>
        <dbReference type="EMBL" id="EJK71870.1"/>
    </source>
</evidence>
<feature type="transmembrane region" description="Helical" evidence="6">
    <location>
        <begin position="264"/>
        <end position="287"/>
    </location>
</feature>
<feature type="transmembrane region" description="Helical" evidence="6">
    <location>
        <begin position="167"/>
        <end position="184"/>
    </location>
</feature>
<dbReference type="InterPro" id="IPR007271">
    <property type="entry name" value="Nuc_sug_transpt"/>
</dbReference>
<reference evidence="7 8" key="1">
    <citation type="journal article" date="2012" name="Genome Biol.">
        <title>Genome and low-iron response of an oceanic diatom adapted to chronic iron limitation.</title>
        <authorList>
            <person name="Lommer M."/>
            <person name="Specht M."/>
            <person name="Roy A.S."/>
            <person name="Kraemer L."/>
            <person name="Andreson R."/>
            <person name="Gutowska M.A."/>
            <person name="Wolf J."/>
            <person name="Bergner S.V."/>
            <person name="Schilhabel M.B."/>
            <person name="Klostermeier U.C."/>
            <person name="Beiko R.G."/>
            <person name="Rosenstiel P."/>
            <person name="Hippler M."/>
            <person name="Laroche J."/>
        </authorList>
    </citation>
    <scope>NUCLEOTIDE SEQUENCE [LARGE SCALE GENOMIC DNA]</scope>
    <source>
        <strain evidence="7 8">CCMP1005</strain>
    </source>
</reference>
<keyword evidence="2 6" id="KW-0812">Transmembrane</keyword>
<dbReference type="Pfam" id="PF04142">
    <property type="entry name" value="Nuc_sug_transp"/>
    <property type="match status" value="2"/>
</dbReference>
<dbReference type="GO" id="GO:0000139">
    <property type="term" value="C:Golgi membrane"/>
    <property type="evidence" value="ECO:0007669"/>
    <property type="project" value="InterPro"/>
</dbReference>
<dbReference type="EMBL" id="AGNL01006661">
    <property type="protein sequence ID" value="EJK71870.1"/>
    <property type="molecule type" value="Genomic_DNA"/>
</dbReference>
<keyword evidence="3 6" id="KW-1133">Transmembrane helix</keyword>
<feature type="transmembrane region" description="Helical" evidence="6">
    <location>
        <begin position="204"/>
        <end position="221"/>
    </location>
</feature>
<dbReference type="OrthoDB" id="408493at2759"/>
<evidence type="ECO:0000313" key="8">
    <source>
        <dbReference type="Proteomes" id="UP000266841"/>
    </source>
</evidence>
<gene>
    <name evidence="7" type="ORF">THAOC_06650</name>
</gene>
<protein>
    <submittedName>
        <fullName evidence="7">Uncharacterized protein</fullName>
    </submittedName>
</protein>
<dbReference type="GO" id="GO:0015165">
    <property type="term" value="F:pyrimidine nucleotide-sugar transmembrane transporter activity"/>
    <property type="evidence" value="ECO:0007669"/>
    <property type="project" value="InterPro"/>
</dbReference>
<comment type="caution">
    <text evidence="7">The sequence shown here is derived from an EMBL/GenBank/DDBJ whole genome shotgun (WGS) entry which is preliminary data.</text>
</comment>
<dbReference type="SUPFAM" id="SSF103481">
    <property type="entry name" value="Multidrug resistance efflux transporter EmrE"/>
    <property type="match status" value="1"/>
</dbReference>
<evidence type="ECO:0000256" key="1">
    <source>
        <dbReference type="ARBA" id="ARBA00004141"/>
    </source>
</evidence>
<evidence type="ECO:0000256" key="2">
    <source>
        <dbReference type="ARBA" id="ARBA00022692"/>
    </source>
</evidence>
<organism evidence="7 8">
    <name type="scientific">Thalassiosira oceanica</name>
    <name type="common">Marine diatom</name>
    <dbReference type="NCBI Taxonomy" id="159749"/>
    <lineage>
        <taxon>Eukaryota</taxon>
        <taxon>Sar</taxon>
        <taxon>Stramenopiles</taxon>
        <taxon>Ochrophyta</taxon>
        <taxon>Bacillariophyta</taxon>
        <taxon>Coscinodiscophyceae</taxon>
        <taxon>Thalassiosirophycidae</taxon>
        <taxon>Thalassiosirales</taxon>
        <taxon>Thalassiosiraceae</taxon>
        <taxon>Thalassiosira</taxon>
    </lineage>
</organism>